<gene>
    <name evidence="5" type="ORF">Syun_001867</name>
</gene>
<protein>
    <recommendedName>
        <fullName evidence="4">Disease resistance N-terminal domain-containing protein</fullName>
    </recommendedName>
</protein>
<dbReference type="Proteomes" id="UP001420932">
    <property type="component" value="Unassembled WGS sequence"/>
</dbReference>
<evidence type="ECO:0000256" key="1">
    <source>
        <dbReference type="ARBA" id="ARBA00022737"/>
    </source>
</evidence>
<sequence>MDFLPSPLQVLLENLVMFYSNENLRKLERTCLRVRAFVQEAKESYNQVMGDEAYKAWLRDLEDAAYDAEDLLDEIAIELSMRPEENRSNNNQARNLVLSSLKLTAP</sequence>
<dbReference type="Pfam" id="PF18052">
    <property type="entry name" value="Rx_N"/>
    <property type="match status" value="1"/>
</dbReference>
<feature type="domain" description="Disease resistance N-terminal" evidence="4">
    <location>
        <begin position="22"/>
        <end position="88"/>
    </location>
</feature>
<organism evidence="5 6">
    <name type="scientific">Stephania yunnanensis</name>
    <dbReference type="NCBI Taxonomy" id="152371"/>
    <lineage>
        <taxon>Eukaryota</taxon>
        <taxon>Viridiplantae</taxon>
        <taxon>Streptophyta</taxon>
        <taxon>Embryophyta</taxon>
        <taxon>Tracheophyta</taxon>
        <taxon>Spermatophyta</taxon>
        <taxon>Magnoliopsida</taxon>
        <taxon>Ranunculales</taxon>
        <taxon>Menispermaceae</taxon>
        <taxon>Menispermoideae</taxon>
        <taxon>Cissampelideae</taxon>
        <taxon>Stephania</taxon>
    </lineage>
</organism>
<reference evidence="5 6" key="1">
    <citation type="submission" date="2024-01" db="EMBL/GenBank/DDBJ databases">
        <title>Genome assemblies of Stephania.</title>
        <authorList>
            <person name="Yang L."/>
        </authorList>
    </citation>
    <scope>NUCLEOTIDE SEQUENCE [LARGE SCALE GENOMIC DNA]</scope>
    <source>
        <strain evidence="5">YNDBR</strain>
        <tissue evidence="5">Leaf</tissue>
    </source>
</reference>
<evidence type="ECO:0000259" key="4">
    <source>
        <dbReference type="Pfam" id="PF18052"/>
    </source>
</evidence>
<comment type="caution">
    <text evidence="5">The sequence shown here is derived from an EMBL/GenBank/DDBJ whole genome shotgun (WGS) entry which is preliminary data.</text>
</comment>
<dbReference type="GO" id="GO:0006952">
    <property type="term" value="P:defense response"/>
    <property type="evidence" value="ECO:0007669"/>
    <property type="project" value="UniProtKB-KW"/>
</dbReference>
<keyword evidence="2" id="KW-0547">Nucleotide-binding</keyword>
<dbReference type="AlphaFoldDB" id="A0AAP0LGJ0"/>
<dbReference type="GO" id="GO:0000166">
    <property type="term" value="F:nucleotide binding"/>
    <property type="evidence" value="ECO:0007669"/>
    <property type="project" value="UniProtKB-KW"/>
</dbReference>
<keyword evidence="3" id="KW-0611">Plant defense</keyword>
<dbReference type="Gene3D" id="1.20.5.4130">
    <property type="match status" value="1"/>
</dbReference>
<evidence type="ECO:0000256" key="2">
    <source>
        <dbReference type="ARBA" id="ARBA00022741"/>
    </source>
</evidence>
<dbReference type="EMBL" id="JBBNAF010000001">
    <property type="protein sequence ID" value="KAK9169727.1"/>
    <property type="molecule type" value="Genomic_DNA"/>
</dbReference>
<dbReference type="InterPro" id="IPR041118">
    <property type="entry name" value="Rx_N"/>
</dbReference>
<keyword evidence="1" id="KW-0677">Repeat</keyword>
<keyword evidence="6" id="KW-1185">Reference proteome</keyword>
<accession>A0AAP0LGJ0</accession>
<name>A0AAP0LGJ0_9MAGN</name>
<evidence type="ECO:0000256" key="3">
    <source>
        <dbReference type="ARBA" id="ARBA00022821"/>
    </source>
</evidence>
<proteinExistence type="predicted"/>
<evidence type="ECO:0000313" key="6">
    <source>
        <dbReference type="Proteomes" id="UP001420932"/>
    </source>
</evidence>
<evidence type="ECO:0000313" key="5">
    <source>
        <dbReference type="EMBL" id="KAK9169727.1"/>
    </source>
</evidence>